<evidence type="ECO:0000313" key="17">
    <source>
        <dbReference type="Proteomes" id="UP000016368"/>
    </source>
</evidence>
<keyword evidence="8 13" id="KW-1133">Transmembrane helix</keyword>
<evidence type="ECO:0000259" key="15">
    <source>
        <dbReference type="Pfam" id="PF16491"/>
    </source>
</evidence>
<evidence type="ECO:0000256" key="9">
    <source>
        <dbReference type="ARBA" id="ARBA00023049"/>
    </source>
</evidence>
<evidence type="ECO:0000256" key="11">
    <source>
        <dbReference type="PIRSR" id="PIRSR627057-1"/>
    </source>
</evidence>
<dbReference type="GO" id="GO:0071586">
    <property type="term" value="P:CAAX-box protein processing"/>
    <property type="evidence" value="ECO:0007669"/>
    <property type="project" value="InterPro"/>
</dbReference>
<name>F3KNQ1_9BURK</name>
<evidence type="ECO:0000256" key="6">
    <source>
        <dbReference type="ARBA" id="ARBA00022824"/>
    </source>
</evidence>
<dbReference type="Gene3D" id="3.30.2010.10">
    <property type="entry name" value="Metalloproteases ('zincins'), catalytic domain"/>
    <property type="match status" value="1"/>
</dbReference>
<comment type="cofactor">
    <cofactor evidence="12">
        <name>Zn(2+)</name>
        <dbReference type="ChEBI" id="CHEBI:29105"/>
    </cofactor>
    <text evidence="12">Binds 1 zinc ion per subunit.</text>
</comment>
<keyword evidence="6" id="KW-0256">Endoplasmic reticulum</keyword>
<proteinExistence type="predicted"/>
<feature type="domain" description="CAAX prenyl protease 1 N-terminal" evidence="15">
    <location>
        <begin position="34"/>
        <end position="212"/>
    </location>
</feature>
<dbReference type="InterPro" id="IPR027057">
    <property type="entry name" value="CAXX_Prtase_1"/>
</dbReference>
<feature type="transmembrane region" description="Helical" evidence="13">
    <location>
        <begin position="71"/>
        <end position="92"/>
    </location>
</feature>
<keyword evidence="3 13" id="KW-0812">Transmembrane</keyword>
<accession>F3KNQ1</accession>
<feature type="binding site" evidence="12">
    <location>
        <position position="289"/>
    </location>
    <ligand>
        <name>Zn(2+)</name>
        <dbReference type="ChEBI" id="CHEBI:29105"/>
        <note>catalytic</note>
    </ligand>
</feature>
<feature type="transmembrane region" description="Helical" evidence="13">
    <location>
        <begin position="112"/>
        <end position="136"/>
    </location>
</feature>
<keyword evidence="7 12" id="KW-0862">Zinc</keyword>
<evidence type="ECO:0000256" key="7">
    <source>
        <dbReference type="ARBA" id="ARBA00022833"/>
    </source>
</evidence>
<feature type="transmembrane region" description="Helical" evidence="13">
    <location>
        <begin position="6"/>
        <end position="30"/>
    </location>
</feature>
<protein>
    <submittedName>
        <fullName evidence="16">Ste24 endopeptidase</fullName>
    </submittedName>
</protein>
<dbReference type="InterPro" id="IPR032456">
    <property type="entry name" value="Peptidase_M48_N"/>
</dbReference>
<dbReference type="EMBL" id="AEGR01000001">
    <property type="protein sequence ID" value="EGI78617.1"/>
    <property type="molecule type" value="Genomic_DNA"/>
</dbReference>
<feature type="domain" description="Peptidase M48" evidence="14">
    <location>
        <begin position="215"/>
        <end position="447"/>
    </location>
</feature>
<evidence type="ECO:0000256" key="8">
    <source>
        <dbReference type="ARBA" id="ARBA00022989"/>
    </source>
</evidence>
<dbReference type="Pfam" id="PF01435">
    <property type="entry name" value="Peptidase_M48"/>
    <property type="match status" value="1"/>
</dbReference>
<organism evidence="16 17">
    <name type="scientific">Hylemonella gracilis ATCC 19624</name>
    <dbReference type="NCBI Taxonomy" id="887062"/>
    <lineage>
        <taxon>Bacteria</taxon>
        <taxon>Pseudomonadati</taxon>
        <taxon>Pseudomonadota</taxon>
        <taxon>Betaproteobacteria</taxon>
        <taxon>Burkholderiales</taxon>
        <taxon>Comamonadaceae</taxon>
        <taxon>Hylemonella</taxon>
    </lineage>
</organism>
<evidence type="ECO:0000256" key="3">
    <source>
        <dbReference type="ARBA" id="ARBA00022692"/>
    </source>
</evidence>
<dbReference type="STRING" id="887062.HGR_00215"/>
<comment type="caution">
    <text evidence="16">The sequence shown here is derived from an EMBL/GenBank/DDBJ whole genome shotgun (WGS) entry which is preliminary data.</text>
</comment>
<feature type="active site" evidence="11">
    <location>
        <position position="286"/>
    </location>
</feature>
<dbReference type="OrthoDB" id="9781930at2"/>
<evidence type="ECO:0000256" key="2">
    <source>
        <dbReference type="ARBA" id="ARBA00022670"/>
    </source>
</evidence>
<feature type="binding site" evidence="12">
    <location>
        <position position="393"/>
    </location>
    <ligand>
        <name>Zn(2+)</name>
        <dbReference type="ChEBI" id="CHEBI:29105"/>
        <note>catalytic</note>
    </ligand>
</feature>
<dbReference type="PANTHER" id="PTHR10120">
    <property type="entry name" value="CAAX PRENYL PROTEASE 1"/>
    <property type="match status" value="1"/>
</dbReference>
<dbReference type="RefSeq" id="WP_006296013.1">
    <property type="nucleotide sequence ID" value="NZ_AEGR01000001.1"/>
</dbReference>
<dbReference type="GO" id="GO:0046872">
    <property type="term" value="F:metal ion binding"/>
    <property type="evidence" value="ECO:0007669"/>
    <property type="project" value="UniProtKB-KW"/>
</dbReference>
<evidence type="ECO:0000256" key="12">
    <source>
        <dbReference type="PIRSR" id="PIRSR627057-2"/>
    </source>
</evidence>
<dbReference type="AlphaFoldDB" id="F3KNQ1"/>
<keyword evidence="2" id="KW-0645">Protease</keyword>
<evidence type="ECO:0000313" key="16">
    <source>
        <dbReference type="EMBL" id="EGI78617.1"/>
    </source>
</evidence>
<feature type="transmembrane region" description="Helical" evidence="13">
    <location>
        <begin position="299"/>
        <end position="317"/>
    </location>
</feature>
<keyword evidence="10 13" id="KW-0472">Membrane</keyword>
<reference evidence="16 17" key="1">
    <citation type="journal article" date="2011" name="EMBO J.">
        <title>Structural diversity of bacterial flagellar motors.</title>
        <authorList>
            <person name="Chen S."/>
            <person name="Beeby M."/>
            <person name="Murphy G.E."/>
            <person name="Leadbetter J.R."/>
            <person name="Hendrixson D.R."/>
            <person name="Briegel A."/>
            <person name="Li Z."/>
            <person name="Shi J."/>
            <person name="Tocheva E.I."/>
            <person name="Muller A."/>
            <person name="Dobro M.J."/>
            <person name="Jensen G.J."/>
        </authorList>
    </citation>
    <scope>NUCLEOTIDE SEQUENCE [LARGE SCALE GENOMIC DNA]</scope>
    <source>
        <strain evidence="16 17">ATCC 19624</strain>
    </source>
</reference>
<keyword evidence="4 12" id="KW-0479">Metal-binding</keyword>
<evidence type="ECO:0000256" key="1">
    <source>
        <dbReference type="ARBA" id="ARBA00004477"/>
    </source>
</evidence>
<feature type="binding site" evidence="12">
    <location>
        <position position="285"/>
    </location>
    <ligand>
        <name>Zn(2+)</name>
        <dbReference type="ChEBI" id="CHEBI:29105"/>
        <note>catalytic</note>
    </ligand>
</feature>
<feature type="active site" description="Proton donor" evidence="11">
    <location>
        <position position="397"/>
    </location>
</feature>
<evidence type="ECO:0000256" key="10">
    <source>
        <dbReference type="ARBA" id="ARBA00023136"/>
    </source>
</evidence>
<dbReference type="eggNOG" id="COG0501">
    <property type="taxonomic scope" value="Bacteria"/>
</dbReference>
<dbReference type="Pfam" id="PF16491">
    <property type="entry name" value="Peptidase_M48_N"/>
    <property type="match status" value="1"/>
</dbReference>
<comment type="subcellular location">
    <subcellularLocation>
        <location evidence="1">Endoplasmic reticulum membrane</location>
        <topology evidence="1">Multi-pass membrane protein</topology>
    </subcellularLocation>
</comment>
<dbReference type="InterPro" id="IPR001915">
    <property type="entry name" value="Peptidase_M48"/>
</dbReference>
<gene>
    <name evidence="16" type="ORF">HGR_00215</name>
</gene>
<evidence type="ECO:0000259" key="14">
    <source>
        <dbReference type="Pfam" id="PF01435"/>
    </source>
</evidence>
<feature type="transmembrane region" description="Helical" evidence="13">
    <location>
        <begin position="364"/>
        <end position="385"/>
    </location>
</feature>
<dbReference type="GO" id="GO:0004222">
    <property type="term" value="F:metalloendopeptidase activity"/>
    <property type="evidence" value="ECO:0007669"/>
    <property type="project" value="InterPro"/>
</dbReference>
<sequence length="459" mass="50026">MEAPALPPSFALTLLFATALLLGLLTKFWLATRQIRHIARHRATVPAAFSSAISLDAHQKAADYSVTKLRFGLLETAFSSVVLLGWTLLGGLDALNQALLGWMGPGMVQQLALITAFVLVGGLIELPFSLYQTFVIEQRFGFNKMNFKLWLSDIVKGALLGAAIGLPIAALVLWFMGATGALWWLWAWCAWMGFNLLLLWVYPTFISPLFNKFQPLQDESLKARVTALMQRCGFQAQGLYVMDGSRRSAHANAYFTGFGTAKRVVFFDTLLNKLSPGEVDAVLAHELGHFKHKHIVKRIVTLFAISLAGFGLLGWLAQQPWFYAGLGVTPSLELLAPALGAALSSLPPDVARGFSSALGTSNDALALLLFLLVSPIFTFFITPLMSRGSRKHEFEADAYAAQQAQPADLASALLKLYEDNASTLTPDPIYVAFYYSHPPASQRLARLGVNAAPHPQGTA</sequence>
<evidence type="ECO:0000256" key="13">
    <source>
        <dbReference type="SAM" id="Phobius"/>
    </source>
</evidence>
<dbReference type="FunFam" id="3.30.2010.10:FF:000002">
    <property type="entry name" value="CAAX prenyl protease"/>
    <property type="match status" value="1"/>
</dbReference>
<keyword evidence="9" id="KW-0482">Metalloprotease</keyword>
<feature type="transmembrane region" description="Helical" evidence="13">
    <location>
        <begin position="183"/>
        <end position="202"/>
    </location>
</feature>
<dbReference type="CDD" id="cd07343">
    <property type="entry name" value="M48A_Zmpste24p_like"/>
    <property type="match status" value="1"/>
</dbReference>
<evidence type="ECO:0000256" key="4">
    <source>
        <dbReference type="ARBA" id="ARBA00022723"/>
    </source>
</evidence>
<feature type="transmembrane region" description="Helical" evidence="13">
    <location>
        <begin position="157"/>
        <end position="177"/>
    </location>
</feature>
<dbReference type="Proteomes" id="UP000016368">
    <property type="component" value="Unassembled WGS sequence"/>
</dbReference>
<keyword evidence="17" id="KW-1185">Reference proteome</keyword>
<evidence type="ECO:0000256" key="5">
    <source>
        <dbReference type="ARBA" id="ARBA00022801"/>
    </source>
</evidence>
<keyword evidence="5" id="KW-0378">Hydrolase</keyword>